<sequence>MMMAEPRIPYPQGDSDPAALNIERMFGHIADDLRPGFSALARAVMHTKSLDPLLREIAILRVGHLSNCAYEQFQHQAFARYLGMAEDKIQAIKTTPDNPIFDAKEKAIMRFVDELVRDVRPSDAALTEMRAHFGIEGTFTTLIAACQYMTVSRILETTGVPIEASDSIGLGRLKNTQAEIAAQ</sequence>
<accession>A0A437MA03</accession>
<proteinExistence type="predicted"/>
<gene>
    <name evidence="2" type="ORF">EOD43_11625</name>
</gene>
<dbReference type="EMBL" id="SACN01000001">
    <property type="protein sequence ID" value="RVT94451.1"/>
    <property type="molecule type" value="Genomic_DNA"/>
</dbReference>
<dbReference type="Pfam" id="PF02627">
    <property type="entry name" value="CMD"/>
    <property type="match status" value="1"/>
</dbReference>
<reference evidence="2 3" key="1">
    <citation type="submission" date="2019-01" db="EMBL/GenBank/DDBJ databases">
        <authorList>
            <person name="Chen W.-M."/>
        </authorList>
    </citation>
    <scope>NUCLEOTIDE SEQUENCE [LARGE SCALE GENOMIC DNA]</scope>
    <source>
        <strain evidence="2 3">CCP-7</strain>
    </source>
</reference>
<dbReference type="OrthoDB" id="4704294at2"/>
<keyword evidence="3" id="KW-1185">Reference proteome</keyword>
<dbReference type="AlphaFoldDB" id="A0A437MA03"/>
<dbReference type="SUPFAM" id="SSF69118">
    <property type="entry name" value="AhpD-like"/>
    <property type="match status" value="1"/>
</dbReference>
<evidence type="ECO:0000313" key="3">
    <source>
        <dbReference type="Proteomes" id="UP000282971"/>
    </source>
</evidence>
<feature type="domain" description="Carboxymuconolactone decarboxylase-like" evidence="1">
    <location>
        <begin position="36"/>
        <end position="113"/>
    </location>
</feature>
<evidence type="ECO:0000313" key="2">
    <source>
        <dbReference type="EMBL" id="RVT94451.1"/>
    </source>
</evidence>
<protein>
    <submittedName>
        <fullName evidence="2">Carboxymuconolactone decarboxylase family protein</fullName>
    </submittedName>
</protein>
<dbReference type="PANTHER" id="PTHR34846">
    <property type="entry name" value="4-CARBOXYMUCONOLACTONE DECARBOXYLASE FAMILY PROTEIN (AFU_ORTHOLOGUE AFUA_6G11590)"/>
    <property type="match status" value="1"/>
</dbReference>
<comment type="caution">
    <text evidence="2">The sequence shown here is derived from an EMBL/GenBank/DDBJ whole genome shotgun (WGS) entry which is preliminary data.</text>
</comment>
<dbReference type="InterPro" id="IPR029032">
    <property type="entry name" value="AhpD-like"/>
</dbReference>
<dbReference type="Proteomes" id="UP000282971">
    <property type="component" value="Unassembled WGS sequence"/>
</dbReference>
<dbReference type="InterPro" id="IPR003779">
    <property type="entry name" value="CMD-like"/>
</dbReference>
<organism evidence="2 3">
    <name type="scientific">Sphingomonas crocodyli</name>
    <dbReference type="NCBI Taxonomy" id="1979270"/>
    <lineage>
        <taxon>Bacteria</taxon>
        <taxon>Pseudomonadati</taxon>
        <taxon>Pseudomonadota</taxon>
        <taxon>Alphaproteobacteria</taxon>
        <taxon>Sphingomonadales</taxon>
        <taxon>Sphingomonadaceae</taxon>
        <taxon>Sphingomonas</taxon>
    </lineage>
</organism>
<name>A0A437MA03_9SPHN</name>
<dbReference type="PANTHER" id="PTHR34846:SF11">
    <property type="entry name" value="4-CARBOXYMUCONOLACTONE DECARBOXYLASE FAMILY PROTEIN (AFU_ORTHOLOGUE AFUA_6G11590)"/>
    <property type="match status" value="1"/>
</dbReference>
<dbReference type="GO" id="GO:0051920">
    <property type="term" value="F:peroxiredoxin activity"/>
    <property type="evidence" value="ECO:0007669"/>
    <property type="project" value="InterPro"/>
</dbReference>
<evidence type="ECO:0000259" key="1">
    <source>
        <dbReference type="Pfam" id="PF02627"/>
    </source>
</evidence>
<dbReference type="Gene3D" id="1.20.1290.10">
    <property type="entry name" value="AhpD-like"/>
    <property type="match status" value="1"/>
</dbReference>